<feature type="compositionally biased region" description="Basic and acidic residues" evidence="11">
    <location>
        <begin position="134"/>
        <end position="145"/>
    </location>
</feature>
<comment type="subcellular location">
    <subcellularLocation>
        <location evidence="1">Nucleus</location>
    </subcellularLocation>
</comment>
<evidence type="ECO:0000256" key="9">
    <source>
        <dbReference type="ARBA" id="ARBA00023242"/>
    </source>
</evidence>
<dbReference type="InterPro" id="IPR036236">
    <property type="entry name" value="Znf_C2H2_sf"/>
</dbReference>
<dbReference type="Pfam" id="PF00096">
    <property type="entry name" value="zf-C2H2"/>
    <property type="match status" value="2"/>
</dbReference>
<keyword evidence="4 10" id="KW-0863">Zinc-finger</keyword>
<accession>A0AAV9RSB1</accession>
<dbReference type="GO" id="GO:0000981">
    <property type="term" value="F:DNA-binding transcription factor activity, RNA polymerase II-specific"/>
    <property type="evidence" value="ECO:0007669"/>
    <property type="project" value="TreeGrafter"/>
</dbReference>
<evidence type="ECO:0000256" key="4">
    <source>
        <dbReference type="ARBA" id="ARBA00022771"/>
    </source>
</evidence>
<keyword evidence="7" id="KW-0238">DNA-binding</keyword>
<dbReference type="Gene3D" id="3.30.160.60">
    <property type="entry name" value="Classic Zinc Finger"/>
    <property type="match status" value="2"/>
</dbReference>
<proteinExistence type="predicted"/>
<keyword evidence="3" id="KW-0677">Repeat</keyword>
<evidence type="ECO:0000259" key="12">
    <source>
        <dbReference type="PROSITE" id="PS50157"/>
    </source>
</evidence>
<dbReference type="SMART" id="SM00355">
    <property type="entry name" value="ZnF_C2H2"/>
    <property type="match status" value="3"/>
</dbReference>
<feature type="region of interest" description="Disordered" evidence="11">
    <location>
        <begin position="122"/>
        <end position="150"/>
    </location>
</feature>
<evidence type="ECO:0000256" key="2">
    <source>
        <dbReference type="ARBA" id="ARBA00022723"/>
    </source>
</evidence>
<dbReference type="FunFam" id="3.30.160.60:FF:000358">
    <property type="entry name" value="zinc finger protein 24"/>
    <property type="match status" value="1"/>
</dbReference>
<protein>
    <recommendedName>
        <fullName evidence="12">C2H2-type domain-containing protein</fullName>
    </recommendedName>
</protein>
<evidence type="ECO:0000256" key="8">
    <source>
        <dbReference type="ARBA" id="ARBA00023163"/>
    </source>
</evidence>
<name>A0AAV9RSB1_9TELE</name>
<comment type="caution">
    <text evidence="13">The sequence shown here is derived from an EMBL/GenBank/DDBJ whole genome shotgun (WGS) entry which is preliminary data.</text>
</comment>
<evidence type="ECO:0000313" key="14">
    <source>
        <dbReference type="Proteomes" id="UP001311232"/>
    </source>
</evidence>
<reference evidence="13 14" key="1">
    <citation type="submission" date="2021-06" db="EMBL/GenBank/DDBJ databases">
        <authorList>
            <person name="Palmer J.M."/>
        </authorList>
    </citation>
    <scope>NUCLEOTIDE SEQUENCE [LARGE SCALE GENOMIC DNA]</scope>
    <source>
        <strain evidence="13 14">MEX-2019</strain>
        <tissue evidence="13">Muscle</tissue>
    </source>
</reference>
<evidence type="ECO:0000256" key="10">
    <source>
        <dbReference type="PROSITE-ProRule" id="PRU00042"/>
    </source>
</evidence>
<evidence type="ECO:0000256" key="1">
    <source>
        <dbReference type="ARBA" id="ARBA00004123"/>
    </source>
</evidence>
<keyword evidence="14" id="KW-1185">Reference proteome</keyword>
<dbReference type="PANTHER" id="PTHR24394:SF17">
    <property type="entry name" value="ZINC FINGER AND BTB DOMAIN-CONTAINING PROTEIN 5"/>
    <property type="match status" value="1"/>
</dbReference>
<feature type="region of interest" description="Disordered" evidence="11">
    <location>
        <begin position="70"/>
        <end position="95"/>
    </location>
</feature>
<dbReference type="GO" id="GO:0003677">
    <property type="term" value="F:DNA binding"/>
    <property type="evidence" value="ECO:0007669"/>
    <property type="project" value="UniProtKB-KW"/>
</dbReference>
<organism evidence="13 14">
    <name type="scientific">Crenichthys baileyi</name>
    <name type="common">White River springfish</name>
    <dbReference type="NCBI Taxonomy" id="28760"/>
    <lineage>
        <taxon>Eukaryota</taxon>
        <taxon>Metazoa</taxon>
        <taxon>Chordata</taxon>
        <taxon>Craniata</taxon>
        <taxon>Vertebrata</taxon>
        <taxon>Euteleostomi</taxon>
        <taxon>Actinopterygii</taxon>
        <taxon>Neopterygii</taxon>
        <taxon>Teleostei</taxon>
        <taxon>Neoteleostei</taxon>
        <taxon>Acanthomorphata</taxon>
        <taxon>Ovalentaria</taxon>
        <taxon>Atherinomorphae</taxon>
        <taxon>Cyprinodontiformes</taxon>
        <taxon>Goodeidae</taxon>
        <taxon>Crenichthys</taxon>
    </lineage>
</organism>
<dbReference type="GO" id="GO:0008270">
    <property type="term" value="F:zinc ion binding"/>
    <property type="evidence" value="ECO:0007669"/>
    <property type="project" value="UniProtKB-KW"/>
</dbReference>
<dbReference type="PANTHER" id="PTHR24394">
    <property type="entry name" value="ZINC FINGER PROTEIN"/>
    <property type="match status" value="1"/>
</dbReference>
<dbReference type="GO" id="GO:0005634">
    <property type="term" value="C:nucleus"/>
    <property type="evidence" value="ECO:0007669"/>
    <property type="project" value="UniProtKB-SubCell"/>
</dbReference>
<feature type="domain" description="C2H2-type" evidence="12">
    <location>
        <begin position="388"/>
        <end position="411"/>
    </location>
</feature>
<evidence type="ECO:0000256" key="11">
    <source>
        <dbReference type="SAM" id="MobiDB-lite"/>
    </source>
</evidence>
<keyword evidence="2" id="KW-0479">Metal-binding</keyword>
<dbReference type="FunFam" id="3.30.160.60:FF:002716">
    <property type="entry name" value="Zinc finger protein 212"/>
    <property type="match status" value="1"/>
</dbReference>
<dbReference type="EMBL" id="JAHHUM010001455">
    <property type="protein sequence ID" value="KAK5611952.1"/>
    <property type="molecule type" value="Genomic_DNA"/>
</dbReference>
<dbReference type="Proteomes" id="UP001311232">
    <property type="component" value="Unassembled WGS sequence"/>
</dbReference>
<keyword evidence="9" id="KW-0539">Nucleus</keyword>
<evidence type="ECO:0000256" key="6">
    <source>
        <dbReference type="ARBA" id="ARBA00023015"/>
    </source>
</evidence>
<dbReference type="PROSITE" id="PS50157">
    <property type="entry name" value="ZINC_FINGER_C2H2_2"/>
    <property type="match status" value="3"/>
</dbReference>
<sequence>MSFPSAFGTQVAAIMDVLAKAAVAEITMLVEEGSVALRLEVSRRDSEIQELRSSMKRMETELQKAQEAAARRATAEKQVQTAPAGGQESWRDKKKHHEINKEYTELTAADSLCEAHISPAVKREPEGEPPFSETSEHAVTDAANRDKKKHHEINKEYTELTAADSLCEAHISPAVKREPEGELQFGETSEHAVTDAANRGDPIWSACGVFEKNSAAIAQQSQIFPSTVEEYSYSRDMQSSYSSLGTEEADVCFSVPVKAEISLHPESVYKDHFHPGAVQDGCMESAGASPALPHAQTSTAGASGSNVENFSSKITCRSKRFMTVWRANQSVYICSMCNKSFLRLSLLEEHKSTHHPSKPFRCLECGKSFTQKTRLKTHQWVHTGERPFSCSICGKKFSRQDNCLRHERFHS</sequence>
<evidence type="ECO:0000313" key="13">
    <source>
        <dbReference type="EMBL" id="KAK5611952.1"/>
    </source>
</evidence>
<feature type="domain" description="C2H2-type" evidence="12">
    <location>
        <begin position="360"/>
        <end position="387"/>
    </location>
</feature>
<dbReference type="PROSITE" id="PS00028">
    <property type="entry name" value="ZINC_FINGER_C2H2_1"/>
    <property type="match status" value="3"/>
</dbReference>
<gene>
    <name evidence="13" type="ORF">CRENBAI_005369</name>
</gene>
<evidence type="ECO:0000256" key="5">
    <source>
        <dbReference type="ARBA" id="ARBA00022833"/>
    </source>
</evidence>
<feature type="region of interest" description="Disordered" evidence="11">
    <location>
        <begin position="284"/>
        <end position="303"/>
    </location>
</feature>
<keyword evidence="5" id="KW-0862">Zinc</keyword>
<evidence type="ECO:0000256" key="3">
    <source>
        <dbReference type="ARBA" id="ARBA00022737"/>
    </source>
</evidence>
<dbReference type="InterPro" id="IPR013087">
    <property type="entry name" value="Znf_C2H2_type"/>
</dbReference>
<keyword evidence="6" id="KW-0805">Transcription regulation</keyword>
<dbReference type="AlphaFoldDB" id="A0AAV9RSB1"/>
<evidence type="ECO:0000256" key="7">
    <source>
        <dbReference type="ARBA" id="ARBA00023125"/>
    </source>
</evidence>
<dbReference type="SUPFAM" id="SSF57667">
    <property type="entry name" value="beta-beta-alpha zinc fingers"/>
    <property type="match status" value="2"/>
</dbReference>
<feature type="domain" description="C2H2-type" evidence="12">
    <location>
        <begin position="332"/>
        <end position="359"/>
    </location>
</feature>
<keyword evidence="8" id="KW-0804">Transcription</keyword>